<accession>A0ABX7QNP1</accession>
<gene>
    <name evidence="2" type="ORF">JYB87_12825</name>
</gene>
<feature type="domain" description="Phage tail protein C-terminal" evidence="1">
    <location>
        <begin position="302"/>
        <end position="427"/>
    </location>
</feature>
<dbReference type="Proteomes" id="UP000662770">
    <property type="component" value="Chromosome"/>
</dbReference>
<sequence>MWIKATQASVSANGTIITVNSGESFASVQPGDAAILGTNPPVEILRTQQAAGGAWQLVLEEGWPYAAVTNGRLRVQPNGGRFAAAMQAMRDVNTYAANTHAAMNAWLSSTAATISVEKADGSSISIPTLHSYTSNWGTAATRDVGTAAGNVMEVGAFGIGSYNKTWYSGMTTVVARWVNVCTATVADGVRTILTLNIGKGFSAGSNGSSSINFISMTGGNNLGSERMLVQGFVMSSNVGVLGIVASDNGNGTYEIWVKLPDYSSVTVNAIGNMNISTKIGVYSDTDPAGFTKPLQLIRNSINTTIDSNGFIKSASPIIKLFADDIDTNAQAAEQQPKFIKNGVGDYTITGTSGLAKEGWWIETPKDSNGNTKVIIQALEEIEQPDGTFNINIKTTEPRYGLDETGRLIGIGDPCDIPAGRWIDIRLQQLPIDTPEEVPAE</sequence>
<evidence type="ECO:0000313" key="3">
    <source>
        <dbReference type="Proteomes" id="UP000662770"/>
    </source>
</evidence>
<proteinExistence type="predicted"/>
<dbReference type="RefSeq" id="WP_207353873.1">
    <property type="nucleotide sequence ID" value="NZ_CP071503.1"/>
</dbReference>
<protein>
    <recommendedName>
        <fullName evidence="1">Phage tail protein C-terminal domain-containing protein</fullName>
    </recommendedName>
</protein>
<reference evidence="2 3" key="1">
    <citation type="submission" date="2021-03" db="EMBL/GenBank/DDBJ databases">
        <title>Novel species identification of genus Shewanella.</title>
        <authorList>
            <person name="Liu G."/>
            <person name="Zhang Q."/>
        </authorList>
    </citation>
    <scope>NUCLEOTIDE SEQUENCE [LARGE SCALE GENOMIC DNA]</scope>
    <source>
        <strain evidence="2 3">FJAT-51800</strain>
    </source>
</reference>
<organism evidence="2 3">
    <name type="scientific">Shewanella avicenniae</name>
    <dbReference type="NCBI Taxonomy" id="2814294"/>
    <lineage>
        <taxon>Bacteria</taxon>
        <taxon>Pseudomonadati</taxon>
        <taxon>Pseudomonadota</taxon>
        <taxon>Gammaproteobacteria</taxon>
        <taxon>Alteromonadales</taxon>
        <taxon>Shewanellaceae</taxon>
        <taxon>Shewanella</taxon>
    </lineage>
</organism>
<evidence type="ECO:0000313" key="2">
    <source>
        <dbReference type="EMBL" id="QSX32632.1"/>
    </source>
</evidence>
<name>A0ABX7QNP1_9GAMM</name>
<dbReference type="InterPro" id="IPR058008">
    <property type="entry name" value="Gp26_C"/>
</dbReference>
<keyword evidence="3" id="KW-1185">Reference proteome</keyword>
<evidence type="ECO:0000259" key="1">
    <source>
        <dbReference type="Pfam" id="PF25670"/>
    </source>
</evidence>
<dbReference type="EMBL" id="CP071503">
    <property type="protein sequence ID" value="QSX32632.1"/>
    <property type="molecule type" value="Genomic_DNA"/>
</dbReference>
<dbReference type="Pfam" id="PF25670">
    <property type="entry name" value="Phage_tail_C_2"/>
    <property type="match status" value="1"/>
</dbReference>